<dbReference type="PIRSF" id="PIRSF039032">
    <property type="entry name" value="HigB-2"/>
    <property type="match status" value="1"/>
</dbReference>
<reference evidence="1 2" key="1">
    <citation type="submission" date="2019-09" db="EMBL/GenBank/DDBJ databases">
        <title>Ecophysiology of the spiral-shaped methanotroph Methylospira mobilis as revealed by the complete genome sequence.</title>
        <authorList>
            <person name="Oshkin I.Y."/>
            <person name="Dedysh S.N."/>
            <person name="Miroshnikov K."/>
            <person name="Danilova O.V."/>
            <person name="Hakobyan A."/>
            <person name="Liesack W."/>
        </authorList>
    </citation>
    <scope>NUCLEOTIDE SEQUENCE [LARGE SCALE GENOMIC DNA]</scope>
    <source>
        <strain evidence="1 2">Shm1</strain>
    </source>
</reference>
<keyword evidence="2" id="KW-1185">Reference proteome</keyword>
<dbReference type="Proteomes" id="UP000325755">
    <property type="component" value="Chromosome"/>
</dbReference>
<dbReference type="InterPro" id="IPR009387">
    <property type="entry name" value="HigB-2"/>
</dbReference>
<organism evidence="1 2">
    <name type="scientific">Candidatus Methylospira mobilis</name>
    <dbReference type="NCBI Taxonomy" id="1808979"/>
    <lineage>
        <taxon>Bacteria</taxon>
        <taxon>Pseudomonadati</taxon>
        <taxon>Pseudomonadota</taxon>
        <taxon>Gammaproteobacteria</taxon>
        <taxon>Methylococcales</taxon>
        <taxon>Methylococcaceae</taxon>
        <taxon>Candidatus Methylospira</taxon>
    </lineage>
</organism>
<evidence type="ECO:0000313" key="1">
    <source>
        <dbReference type="EMBL" id="QFY44023.1"/>
    </source>
</evidence>
<evidence type="ECO:0000313" key="2">
    <source>
        <dbReference type="Proteomes" id="UP000325755"/>
    </source>
</evidence>
<gene>
    <name evidence="1" type="ORF">F6R98_16450</name>
</gene>
<dbReference type="AlphaFoldDB" id="A0A5Q0BJP0"/>
<proteinExistence type="predicted"/>
<dbReference type="KEGG" id="mmob:F6R98_16450"/>
<dbReference type="RefSeq" id="WP_153249994.1">
    <property type="nucleotide sequence ID" value="NZ_CP044205.1"/>
</dbReference>
<dbReference type="OrthoDB" id="197283at2"/>
<accession>A0A5Q0BJP0</accession>
<name>A0A5Q0BJP0_9GAMM</name>
<protein>
    <submittedName>
        <fullName evidence="1">Transcriptional regulator</fullName>
    </submittedName>
</protein>
<sequence>MHTVAETEIFRHYAASIWRDDERIKFINWIAANHLSGDVIPGSGGCRKVRWTRSGMGKRGGARVIYFNDKDGCIWLLIAYAKAKFDNLPTEFLAKLKIEVEHG</sequence>
<dbReference type="InParanoid" id="A0A5Q0BJP0"/>
<dbReference type="EMBL" id="CP044205">
    <property type="protein sequence ID" value="QFY44023.1"/>
    <property type="molecule type" value="Genomic_DNA"/>
</dbReference>